<protein>
    <submittedName>
        <fullName evidence="1">Uncharacterized protein</fullName>
    </submittedName>
</protein>
<proteinExistence type="predicted"/>
<dbReference type="InterPro" id="IPR022198">
    <property type="entry name" value="DUF3723"/>
</dbReference>
<evidence type="ECO:0000313" key="2">
    <source>
        <dbReference type="Proteomes" id="UP001303160"/>
    </source>
</evidence>
<accession>A0AAN6XQU5</accession>
<sequence length="316" mass="36263">MRNGLELGNIHKYLALHCPEHIQRHLEHIATIWGKILGNRPELVSLIDYPTIELLTHRVPSDPEDSKLIATMMTSHQVFFQIHDPTLRNQILSNISSLNVVIPSLATFHSNMRYFSIGARVLQHFIADNIRSETTFQSLSRRWVYDPVLEVSEGNFALVDSTTVDLAYAQLFLYILRHFPLLSEDRPLQDKRGEYVRAGVNTDSVDQLYYRALRLGFLTPKVRNHTFEKLDCSKPSDPPPDLEPTTWRSGKPTIKTFSTLQIHSFLPRLRGAKICKGTKGTTASFVQWDFLTSFFNIDVLPHDLSDRMMELQVSEC</sequence>
<gene>
    <name evidence="1" type="ORF">QBC40DRAFT_163599</name>
</gene>
<reference evidence="1" key="2">
    <citation type="submission" date="2023-05" db="EMBL/GenBank/DDBJ databases">
        <authorList>
            <consortium name="Lawrence Berkeley National Laboratory"/>
            <person name="Steindorff A."/>
            <person name="Hensen N."/>
            <person name="Bonometti L."/>
            <person name="Westerberg I."/>
            <person name="Brannstrom I.O."/>
            <person name="Guillou S."/>
            <person name="Cros-Aarteil S."/>
            <person name="Calhoun S."/>
            <person name="Haridas S."/>
            <person name="Kuo A."/>
            <person name="Mondo S."/>
            <person name="Pangilinan J."/>
            <person name="Riley R."/>
            <person name="Labutti K."/>
            <person name="Andreopoulos B."/>
            <person name="Lipzen A."/>
            <person name="Chen C."/>
            <person name="Yanf M."/>
            <person name="Daum C."/>
            <person name="Ng V."/>
            <person name="Clum A."/>
            <person name="Ohm R."/>
            <person name="Martin F."/>
            <person name="Silar P."/>
            <person name="Natvig D."/>
            <person name="Lalanne C."/>
            <person name="Gautier V."/>
            <person name="Ament-Velasquez S.L."/>
            <person name="Kruys A."/>
            <person name="Hutchinson M.I."/>
            <person name="Powell A.J."/>
            <person name="Barry K."/>
            <person name="Miller A.N."/>
            <person name="Grigoriev I.V."/>
            <person name="Debuchy R."/>
            <person name="Gladieux P."/>
            <person name="Thoren M.H."/>
            <person name="Johannesson H."/>
        </authorList>
    </citation>
    <scope>NUCLEOTIDE SEQUENCE</scope>
    <source>
        <strain evidence="1">CBS 315.58</strain>
    </source>
</reference>
<dbReference type="Pfam" id="PF12520">
    <property type="entry name" value="DUF3723"/>
    <property type="match status" value="1"/>
</dbReference>
<dbReference type="EMBL" id="MU863879">
    <property type="protein sequence ID" value="KAK4204851.1"/>
    <property type="molecule type" value="Genomic_DNA"/>
</dbReference>
<evidence type="ECO:0000313" key="1">
    <source>
        <dbReference type="EMBL" id="KAK4204851.1"/>
    </source>
</evidence>
<dbReference type="AlphaFoldDB" id="A0AAN6XQU5"/>
<dbReference type="Proteomes" id="UP001303160">
    <property type="component" value="Unassembled WGS sequence"/>
</dbReference>
<reference evidence="1" key="1">
    <citation type="journal article" date="2023" name="Mol. Phylogenet. Evol.">
        <title>Genome-scale phylogeny and comparative genomics of the fungal order Sordariales.</title>
        <authorList>
            <person name="Hensen N."/>
            <person name="Bonometti L."/>
            <person name="Westerberg I."/>
            <person name="Brannstrom I.O."/>
            <person name="Guillou S."/>
            <person name="Cros-Aarteil S."/>
            <person name="Calhoun S."/>
            <person name="Haridas S."/>
            <person name="Kuo A."/>
            <person name="Mondo S."/>
            <person name="Pangilinan J."/>
            <person name="Riley R."/>
            <person name="LaButti K."/>
            <person name="Andreopoulos B."/>
            <person name="Lipzen A."/>
            <person name="Chen C."/>
            <person name="Yan M."/>
            <person name="Daum C."/>
            <person name="Ng V."/>
            <person name="Clum A."/>
            <person name="Steindorff A."/>
            <person name="Ohm R.A."/>
            <person name="Martin F."/>
            <person name="Silar P."/>
            <person name="Natvig D.O."/>
            <person name="Lalanne C."/>
            <person name="Gautier V."/>
            <person name="Ament-Velasquez S.L."/>
            <person name="Kruys A."/>
            <person name="Hutchinson M.I."/>
            <person name="Powell A.J."/>
            <person name="Barry K."/>
            <person name="Miller A.N."/>
            <person name="Grigoriev I.V."/>
            <person name="Debuchy R."/>
            <person name="Gladieux P."/>
            <person name="Hiltunen Thoren M."/>
            <person name="Johannesson H."/>
        </authorList>
    </citation>
    <scope>NUCLEOTIDE SEQUENCE</scope>
    <source>
        <strain evidence="1">CBS 315.58</strain>
    </source>
</reference>
<name>A0AAN6XQU5_9PEZI</name>
<organism evidence="1 2">
    <name type="scientific">Triangularia verruculosa</name>
    <dbReference type="NCBI Taxonomy" id="2587418"/>
    <lineage>
        <taxon>Eukaryota</taxon>
        <taxon>Fungi</taxon>
        <taxon>Dikarya</taxon>
        <taxon>Ascomycota</taxon>
        <taxon>Pezizomycotina</taxon>
        <taxon>Sordariomycetes</taxon>
        <taxon>Sordariomycetidae</taxon>
        <taxon>Sordariales</taxon>
        <taxon>Podosporaceae</taxon>
        <taxon>Triangularia</taxon>
    </lineage>
</organism>
<keyword evidence="2" id="KW-1185">Reference proteome</keyword>
<comment type="caution">
    <text evidence="1">The sequence shown here is derived from an EMBL/GenBank/DDBJ whole genome shotgun (WGS) entry which is preliminary data.</text>
</comment>